<dbReference type="SUPFAM" id="SSF47413">
    <property type="entry name" value="lambda repressor-like DNA-binding domains"/>
    <property type="match status" value="1"/>
</dbReference>
<dbReference type="InterPro" id="IPR001387">
    <property type="entry name" value="Cro/C1-type_HTH"/>
</dbReference>
<evidence type="ECO:0000313" key="2">
    <source>
        <dbReference type="EMBL" id="TDW96107.1"/>
    </source>
</evidence>
<dbReference type="Gene3D" id="1.10.260.40">
    <property type="entry name" value="lambda repressor-like DNA-binding domains"/>
    <property type="match status" value="1"/>
</dbReference>
<dbReference type="EMBL" id="SODV01000002">
    <property type="protein sequence ID" value="TDW96107.1"/>
    <property type="molecule type" value="Genomic_DNA"/>
</dbReference>
<dbReference type="RefSeq" id="WP_133996082.1">
    <property type="nucleotide sequence ID" value="NZ_SODV01000002.1"/>
</dbReference>
<keyword evidence="2" id="KW-0238">DNA-binding</keyword>
<accession>A0A4R8DFA8</accession>
<organism evidence="2 3">
    <name type="scientific">Dinghuibacter silviterrae</name>
    <dbReference type="NCBI Taxonomy" id="1539049"/>
    <lineage>
        <taxon>Bacteria</taxon>
        <taxon>Pseudomonadati</taxon>
        <taxon>Bacteroidota</taxon>
        <taxon>Chitinophagia</taxon>
        <taxon>Chitinophagales</taxon>
        <taxon>Chitinophagaceae</taxon>
        <taxon>Dinghuibacter</taxon>
    </lineage>
</organism>
<dbReference type="PROSITE" id="PS50943">
    <property type="entry name" value="HTH_CROC1"/>
    <property type="match status" value="1"/>
</dbReference>
<dbReference type="GO" id="GO:0003677">
    <property type="term" value="F:DNA binding"/>
    <property type="evidence" value="ECO:0007669"/>
    <property type="project" value="UniProtKB-KW"/>
</dbReference>
<proteinExistence type="predicted"/>
<dbReference type="InterPro" id="IPR013435">
    <property type="entry name" value="Mobile_mystery_prot_A"/>
</dbReference>
<name>A0A4R8DFA8_9BACT</name>
<dbReference type="Proteomes" id="UP000294498">
    <property type="component" value="Unassembled WGS sequence"/>
</dbReference>
<evidence type="ECO:0000313" key="3">
    <source>
        <dbReference type="Proteomes" id="UP000294498"/>
    </source>
</evidence>
<gene>
    <name evidence="2" type="ORF">EDB95_3930</name>
</gene>
<feature type="domain" description="HTH cro/C1-type" evidence="1">
    <location>
        <begin position="32"/>
        <end position="89"/>
    </location>
</feature>
<dbReference type="Pfam" id="PF01381">
    <property type="entry name" value="HTH_3"/>
    <property type="match status" value="1"/>
</dbReference>
<dbReference type="InterPro" id="IPR010982">
    <property type="entry name" value="Lambda_DNA-bd_dom_sf"/>
</dbReference>
<evidence type="ECO:0000259" key="1">
    <source>
        <dbReference type="PROSITE" id="PS50943"/>
    </source>
</evidence>
<dbReference type="OrthoDB" id="9785949at2"/>
<dbReference type="NCBIfam" id="TIGR02612">
    <property type="entry name" value="mob_myst_A"/>
    <property type="match status" value="1"/>
</dbReference>
<dbReference type="AlphaFoldDB" id="A0A4R8DFA8"/>
<protein>
    <submittedName>
        <fullName evidence="2">Putative DNA-binding mobile mystery protein A</fullName>
    </submittedName>
</protein>
<dbReference type="SMART" id="SM00530">
    <property type="entry name" value="HTH_XRE"/>
    <property type="match status" value="1"/>
</dbReference>
<sequence>MGKKSLQIQQLNSKMLVYTSLQKVAPPPTGWIKAIRTAIGMSMLQLGNRLSITKQSVQNMESREKDGSISIKALREAAKALDMQLVYGLVPNDGSLEALIDRKAKELATQIVLRTSNTMKLEDQENTKQRIEKAIQERAAIIKNEMPKTLWD</sequence>
<comment type="caution">
    <text evidence="2">The sequence shown here is derived from an EMBL/GenBank/DDBJ whole genome shotgun (WGS) entry which is preliminary data.</text>
</comment>
<keyword evidence="3" id="KW-1185">Reference proteome</keyword>
<reference evidence="2 3" key="1">
    <citation type="submission" date="2019-03" db="EMBL/GenBank/DDBJ databases">
        <title>Genomic Encyclopedia of Type Strains, Phase IV (KMG-IV): sequencing the most valuable type-strain genomes for metagenomic binning, comparative biology and taxonomic classification.</title>
        <authorList>
            <person name="Goeker M."/>
        </authorList>
    </citation>
    <scope>NUCLEOTIDE SEQUENCE [LARGE SCALE GENOMIC DNA]</scope>
    <source>
        <strain evidence="2 3">DSM 100059</strain>
    </source>
</reference>